<dbReference type="Proteomes" id="UP000223913">
    <property type="component" value="Unassembled WGS sequence"/>
</dbReference>
<gene>
    <name evidence="2" type="ORF">CRP01_39790</name>
</gene>
<feature type="region of interest" description="Disordered" evidence="1">
    <location>
        <begin position="71"/>
        <end position="90"/>
    </location>
</feature>
<feature type="compositionally biased region" description="Basic and acidic residues" evidence="1">
    <location>
        <begin position="75"/>
        <end position="90"/>
    </location>
</feature>
<name>A0A2D0MXN7_FLAN2</name>
<reference evidence="2 3" key="1">
    <citation type="submission" date="2017-10" db="EMBL/GenBank/DDBJ databases">
        <title>The draft genome sequence of Lewinella nigricans NBRC 102662.</title>
        <authorList>
            <person name="Wang K."/>
        </authorList>
    </citation>
    <scope>NUCLEOTIDE SEQUENCE [LARGE SCALE GENOMIC DNA]</scope>
    <source>
        <strain evidence="2 3">NBRC 102662</strain>
    </source>
</reference>
<organism evidence="2 3">
    <name type="scientific">Flavilitoribacter nigricans (strain ATCC 23147 / DSM 23189 / NBRC 102662 / NCIMB 1420 / SS-2)</name>
    <name type="common">Lewinella nigricans</name>
    <dbReference type="NCBI Taxonomy" id="1122177"/>
    <lineage>
        <taxon>Bacteria</taxon>
        <taxon>Pseudomonadati</taxon>
        <taxon>Bacteroidota</taxon>
        <taxon>Saprospiria</taxon>
        <taxon>Saprospirales</taxon>
        <taxon>Lewinellaceae</taxon>
        <taxon>Flavilitoribacter</taxon>
    </lineage>
</organism>
<proteinExistence type="predicted"/>
<dbReference type="EMBL" id="PDUD01000069">
    <property type="protein sequence ID" value="PHN00940.1"/>
    <property type="molecule type" value="Genomic_DNA"/>
</dbReference>
<evidence type="ECO:0000256" key="1">
    <source>
        <dbReference type="SAM" id="MobiDB-lite"/>
    </source>
</evidence>
<comment type="caution">
    <text evidence="2">The sequence shown here is derived from an EMBL/GenBank/DDBJ whole genome shotgun (WGS) entry which is preliminary data.</text>
</comment>
<dbReference type="OrthoDB" id="798537at2"/>
<protein>
    <submittedName>
        <fullName evidence="2">Uncharacterized protein</fullName>
    </submittedName>
</protein>
<sequence length="90" mass="9987">MDADKELLEGFNAGYIIEKHRPALSKQLVAAVEGVELPFVEGFVAGAQEYAKERTQTKTIAKLREASKGIPRLTKSKDRDDKDKGLEIDI</sequence>
<accession>A0A2D0MXN7</accession>
<keyword evidence="3" id="KW-1185">Reference proteome</keyword>
<dbReference type="RefSeq" id="WP_099155680.1">
    <property type="nucleotide sequence ID" value="NZ_PDUD01000069.1"/>
</dbReference>
<evidence type="ECO:0000313" key="2">
    <source>
        <dbReference type="EMBL" id="PHN00940.1"/>
    </source>
</evidence>
<dbReference type="AlphaFoldDB" id="A0A2D0MXN7"/>
<evidence type="ECO:0000313" key="3">
    <source>
        <dbReference type="Proteomes" id="UP000223913"/>
    </source>
</evidence>